<dbReference type="CAZy" id="GH16">
    <property type="family name" value="Glycoside Hydrolase Family 16"/>
</dbReference>
<keyword evidence="4" id="KW-0325">Glycoprotein</keyword>
<reference evidence="10" key="1">
    <citation type="journal article" date="2008" name="BMC Genomics">
        <title>A conifer genomics resource of 200,000 spruce (Picea spp.) ESTs and 6,464 high-quality, sequence-finished full-length cDNAs for Sitka spruce (Picea sitchensis).</title>
        <authorList>
            <person name="Ralph S.G."/>
            <person name="Chun H.J."/>
            <person name="Kolosova N."/>
            <person name="Cooper D."/>
            <person name="Oddy C."/>
            <person name="Ritland C.E."/>
            <person name="Kirkpatrick R."/>
            <person name="Moore R."/>
            <person name="Barber S."/>
            <person name="Holt R.A."/>
            <person name="Jones S.J."/>
            <person name="Marra M.A."/>
            <person name="Douglas C.J."/>
            <person name="Ritland K."/>
            <person name="Bohlmann J."/>
        </authorList>
    </citation>
    <scope>NUCLEOTIDE SEQUENCE</scope>
    <source>
        <tissue evidence="10">Bark</tissue>
    </source>
</reference>
<dbReference type="EMBL" id="EF082859">
    <property type="protein sequence ID" value="ABK22211.1"/>
    <property type="molecule type" value="mRNA"/>
</dbReference>
<feature type="glycosylation site" description="N-linked (GlcNAc...) asparagine" evidence="7">
    <location>
        <position position="109"/>
    </location>
</feature>
<dbReference type="GO" id="GO:0042546">
    <property type="term" value="P:cell wall biogenesis"/>
    <property type="evidence" value="ECO:0007669"/>
    <property type="project" value="InterPro"/>
</dbReference>
<keyword evidence="1 8" id="KW-0808">Transferase</keyword>
<keyword evidence="5 8" id="KW-0326">Glycosidase</keyword>
<evidence type="ECO:0000256" key="1">
    <source>
        <dbReference type="ARBA" id="ARBA00022679"/>
    </source>
</evidence>
<keyword evidence="8" id="KW-0052">Apoplast</keyword>
<dbReference type="GO" id="GO:0071555">
    <property type="term" value="P:cell wall organization"/>
    <property type="evidence" value="ECO:0007669"/>
    <property type="project" value="UniProtKB-KW"/>
</dbReference>
<protein>
    <recommendedName>
        <fullName evidence="8">Xyloglucan endotransglucosylase/hydrolase</fullName>
        <ecNumber evidence="8">2.4.1.207</ecNumber>
    </recommendedName>
</protein>
<dbReference type="GO" id="GO:0048046">
    <property type="term" value="C:apoplast"/>
    <property type="evidence" value="ECO:0007669"/>
    <property type="project" value="UniProtKB-SubCell"/>
</dbReference>
<dbReference type="InterPro" id="IPR008263">
    <property type="entry name" value="GH16_AS"/>
</dbReference>
<evidence type="ECO:0000256" key="3">
    <source>
        <dbReference type="ARBA" id="ARBA00023157"/>
    </source>
</evidence>
<dbReference type="GO" id="GO:0010411">
    <property type="term" value="P:xyloglucan metabolic process"/>
    <property type="evidence" value="ECO:0007669"/>
    <property type="project" value="InterPro"/>
</dbReference>
<dbReference type="EC" id="2.4.1.207" evidence="8"/>
<evidence type="ECO:0000256" key="8">
    <source>
        <dbReference type="RuleBase" id="RU361120"/>
    </source>
</evidence>
<keyword evidence="8" id="KW-0961">Cell wall biogenesis/degradation</keyword>
<evidence type="ECO:0000256" key="2">
    <source>
        <dbReference type="ARBA" id="ARBA00022801"/>
    </source>
</evidence>
<feature type="domain" description="GH16" evidence="9">
    <location>
        <begin position="16"/>
        <end position="215"/>
    </location>
</feature>
<evidence type="ECO:0000256" key="7">
    <source>
        <dbReference type="PIRSR" id="PIRSR005604-2"/>
    </source>
</evidence>
<feature type="active site" description="Nucleophile" evidence="6">
    <location>
        <position position="101"/>
    </location>
</feature>
<dbReference type="InterPro" id="IPR010713">
    <property type="entry name" value="XET_C"/>
</dbReference>
<keyword evidence="3" id="KW-1015">Disulfide bond</keyword>
<dbReference type="SUPFAM" id="SSF49899">
    <property type="entry name" value="Concanavalin A-like lectins/glucanases"/>
    <property type="match status" value="1"/>
</dbReference>
<dbReference type="GO" id="GO:0004553">
    <property type="term" value="F:hydrolase activity, hydrolyzing O-glycosyl compounds"/>
    <property type="evidence" value="ECO:0007669"/>
    <property type="project" value="InterPro"/>
</dbReference>
<dbReference type="InterPro" id="IPR000757">
    <property type="entry name" value="Beta-glucanase-like"/>
</dbReference>
<name>A9NNK0_PICSI</name>
<accession>A9NNK0</accession>
<proteinExistence type="evidence at transcript level"/>
<dbReference type="PROSITE" id="PS01034">
    <property type="entry name" value="GH16_1"/>
    <property type="match status" value="1"/>
</dbReference>
<feature type="chain" id="PRO_5005122135" description="Xyloglucan endotransglucosylase/hydrolase" evidence="8">
    <location>
        <begin position="25"/>
        <end position="275"/>
    </location>
</feature>
<comment type="similarity">
    <text evidence="8">Belongs to the glycosyl hydrolase 16 family.</text>
</comment>
<dbReference type="InterPro" id="IPR016455">
    <property type="entry name" value="XTH"/>
</dbReference>
<evidence type="ECO:0000313" key="10">
    <source>
        <dbReference type="EMBL" id="ABK22211.1"/>
    </source>
</evidence>
<dbReference type="InterPro" id="IPR013320">
    <property type="entry name" value="ConA-like_dom_sf"/>
</dbReference>
<sequence>MGCFLYYEILLVTALLGTIGSSVGSDLDTEFYVSWAADHVKFLKGGEELHLTLDQVSGSGFASKNKYLFGNINMQIKLVPGDSAGTVTAFYLSSQGLNHDELDFEFLGNKSGEPYVLQTNVYASGKGDREQRIYLWFDPSTEFHTYGVIWNTAYILFMVDEVPIRVFMNNKALGVPYPERQAMGVFSSIWNGDSWATQGGLVKIDWSHAPFVAAYRNFQSYQAVASSMEGSEESEPLTPGQKNKLDWVKRNYMIYDYCEDKQRYPVPPPECFINL</sequence>
<comment type="PTM">
    <text evidence="8">Contains at least one intrachain disulfide bond essential for its enzymatic activity.</text>
</comment>
<dbReference type="CDD" id="cd02176">
    <property type="entry name" value="GH16_XET"/>
    <property type="match status" value="1"/>
</dbReference>
<evidence type="ECO:0000256" key="4">
    <source>
        <dbReference type="ARBA" id="ARBA00023180"/>
    </source>
</evidence>
<dbReference type="PANTHER" id="PTHR31062">
    <property type="entry name" value="XYLOGLUCAN ENDOTRANSGLUCOSYLASE/HYDROLASE PROTEIN 8-RELATED"/>
    <property type="match status" value="1"/>
</dbReference>
<evidence type="ECO:0000259" key="9">
    <source>
        <dbReference type="PROSITE" id="PS51762"/>
    </source>
</evidence>
<dbReference type="AlphaFoldDB" id="A9NNK0"/>
<keyword evidence="2 8" id="KW-0378">Hydrolase</keyword>
<dbReference type="Gene3D" id="2.60.120.200">
    <property type="match status" value="1"/>
</dbReference>
<evidence type="ECO:0000256" key="5">
    <source>
        <dbReference type="ARBA" id="ARBA00023295"/>
    </source>
</evidence>
<dbReference type="FunFam" id="2.60.120.200:FF:000025">
    <property type="entry name" value="Xyloglucan endotransglucosylase/hydrolase"/>
    <property type="match status" value="1"/>
</dbReference>
<comment type="subcellular location">
    <subcellularLocation>
        <location evidence="8">Secreted</location>
        <location evidence="8">Cell wall</location>
    </subcellularLocation>
    <subcellularLocation>
        <location evidence="8">Secreted</location>
        <location evidence="8">Extracellular space</location>
        <location evidence="8">Apoplast</location>
    </subcellularLocation>
</comment>
<dbReference type="Pfam" id="PF00722">
    <property type="entry name" value="Glyco_hydro_16"/>
    <property type="match status" value="1"/>
</dbReference>
<dbReference type="PROSITE" id="PS51762">
    <property type="entry name" value="GH16_2"/>
    <property type="match status" value="1"/>
</dbReference>
<dbReference type="Pfam" id="PF06955">
    <property type="entry name" value="XET_C"/>
    <property type="match status" value="1"/>
</dbReference>
<comment type="function">
    <text evidence="8">Catalyzes xyloglucan endohydrolysis (XEH) and/or endotransglycosylation (XET). Cleaves and religates xyloglucan polymers, an essential constituent of the primary cell wall, and thereby participates in cell wall construction of growing tissues.</text>
</comment>
<organism evidence="10">
    <name type="scientific">Picea sitchensis</name>
    <name type="common">Sitka spruce</name>
    <name type="synonym">Pinus sitchensis</name>
    <dbReference type="NCBI Taxonomy" id="3332"/>
    <lineage>
        <taxon>Eukaryota</taxon>
        <taxon>Viridiplantae</taxon>
        <taxon>Streptophyta</taxon>
        <taxon>Embryophyta</taxon>
        <taxon>Tracheophyta</taxon>
        <taxon>Spermatophyta</taxon>
        <taxon>Pinopsida</taxon>
        <taxon>Pinidae</taxon>
        <taxon>Conifers I</taxon>
        <taxon>Pinales</taxon>
        <taxon>Pinaceae</taxon>
        <taxon>Picea</taxon>
    </lineage>
</organism>
<dbReference type="InterPro" id="IPR044791">
    <property type="entry name" value="Beta-glucanase/XTH"/>
</dbReference>
<feature type="active site" description="Proton donor" evidence="6">
    <location>
        <position position="105"/>
    </location>
</feature>
<evidence type="ECO:0000256" key="6">
    <source>
        <dbReference type="PIRSR" id="PIRSR005604-1"/>
    </source>
</evidence>
<dbReference type="PIRSF" id="PIRSF005604">
    <property type="entry name" value="XET"/>
    <property type="match status" value="1"/>
</dbReference>
<keyword evidence="8" id="KW-0964">Secreted</keyword>
<keyword evidence="8" id="KW-0134">Cell wall</keyword>
<keyword evidence="8" id="KW-0732">Signal</keyword>
<dbReference type="GO" id="GO:0016762">
    <property type="term" value="F:xyloglucan:xyloglucosyl transferase activity"/>
    <property type="evidence" value="ECO:0007669"/>
    <property type="project" value="UniProtKB-EC"/>
</dbReference>
<feature type="signal peptide" evidence="8">
    <location>
        <begin position="1"/>
        <end position="24"/>
    </location>
</feature>